<evidence type="ECO:0000256" key="1">
    <source>
        <dbReference type="SAM" id="MobiDB-lite"/>
    </source>
</evidence>
<sequence>MAGKKRPFNVIELTQEDFCDYASLLRTNMQMTKSNEDGEKFVWKQPTKVLYKTSLKVEDTLSVMDMTRRQQPHPQTNDVVTISEEKNKNLLSLLPYIPLVFHECYKNLKTEMDLTDTICDSDDEVSMKQRRNAKAGETGEPRINPLASSSGENPRVTPQGFKSGSHWWEASSLTATLPRKVDEGARFLGVYKCHISACGGAGASTLNVCRVHYTSPFSLALHPTLPTPLAIPSTMRQGATAEDRPQREKLLSLRELILDDFMGWVHEDLNPDPDASPVYSYPAPRGGTAVNHWFIKVRARVISRLIPAVPCWSAAYTCPPNTAPQRERRLVRRPPLPGCRRGLASRRPASALPYPHPTTGRRPRRPWGPSRQPAAGDGSRHQRVGNIWVWLTQDLDGNNPAQATGESQWESRISGKVGVNDKCGGHGG</sequence>
<gene>
    <name evidence="2" type="ORF">PR048_022351</name>
</gene>
<dbReference type="EMBL" id="JARBHB010000008">
    <property type="protein sequence ID" value="KAJ8877892.1"/>
    <property type="molecule type" value="Genomic_DNA"/>
</dbReference>
<name>A0ABQ9H0T5_9NEOP</name>
<keyword evidence="3" id="KW-1185">Reference proteome</keyword>
<protein>
    <submittedName>
        <fullName evidence="2">Uncharacterized protein</fullName>
    </submittedName>
</protein>
<feature type="region of interest" description="Disordered" evidence="1">
    <location>
        <begin position="322"/>
        <end position="382"/>
    </location>
</feature>
<proteinExistence type="predicted"/>
<evidence type="ECO:0000313" key="3">
    <source>
        <dbReference type="Proteomes" id="UP001159363"/>
    </source>
</evidence>
<comment type="caution">
    <text evidence="2">The sequence shown here is derived from an EMBL/GenBank/DDBJ whole genome shotgun (WGS) entry which is preliminary data.</text>
</comment>
<reference evidence="2 3" key="1">
    <citation type="submission" date="2023-02" db="EMBL/GenBank/DDBJ databases">
        <title>LHISI_Scaffold_Assembly.</title>
        <authorList>
            <person name="Stuart O.P."/>
            <person name="Cleave R."/>
            <person name="Magrath M.J.L."/>
            <person name="Mikheyev A.S."/>
        </authorList>
    </citation>
    <scope>NUCLEOTIDE SEQUENCE [LARGE SCALE GENOMIC DNA]</scope>
    <source>
        <strain evidence="2">Daus_M_001</strain>
        <tissue evidence="2">Leg muscle</tissue>
    </source>
</reference>
<evidence type="ECO:0000313" key="2">
    <source>
        <dbReference type="EMBL" id="KAJ8877892.1"/>
    </source>
</evidence>
<dbReference type="Proteomes" id="UP001159363">
    <property type="component" value="Chromosome 7"/>
</dbReference>
<feature type="region of interest" description="Disordered" evidence="1">
    <location>
        <begin position="128"/>
        <end position="161"/>
    </location>
</feature>
<feature type="region of interest" description="Disordered" evidence="1">
    <location>
        <begin position="397"/>
        <end position="428"/>
    </location>
</feature>
<accession>A0ABQ9H0T5</accession>
<organism evidence="2 3">
    <name type="scientific">Dryococelus australis</name>
    <dbReference type="NCBI Taxonomy" id="614101"/>
    <lineage>
        <taxon>Eukaryota</taxon>
        <taxon>Metazoa</taxon>
        <taxon>Ecdysozoa</taxon>
        <taxon>Arthropoda</taxon>
        <taxon>Hexapoda</taxon>
        <taxon>Insecta</taxon>
        <taxon>Pterygota</taxon>
        <taxon>Neoptera</taxon>
        <taxon>Polyneoptera</taxon>
        <taxon>Phasmatodea</taxon>
        <taxon>Verophasmatodea</taxon>
        <taxon>Anareolatae</taxon>
        <taxon>Phasmatidae</taxon>
        <taxon>Eurycanthinae</taxon>
        <taxon>Dryococelus</taxon>
    </lineage>
</organism>
<feature type="compositionally biased region" description="Polar residues" evidence="1">
    <location>
        <begin position="397"/>
        <end position="411"/>
    </location>
</feature>